<dbReference type="OrthoDB" id="9797519at2"/>
<feature type="region of interest" description="Disordered" evidence="3">
    <location>
        <begin position="122"/>
        <end position="195"/>
    </location>
</feature>
<proteinExistence type="predicted"/>
<feature type="domain" description="CRM" evidence="4">
    <location>
        <begin position="8"/>
        <end position="104"/>
    </location>
</feature>
<dbReference type="HOGENOM" id="CLU_095994_0_1_4"/>
<dbReference type="InterPro" id="IPR017924">
    <property type="entry name" value="RNA-binding_YhbY"/>
</dbReference>
<dbReference type="NCBIfam" id="TIGR00253">
    <property type="entry name" value="RNA_bind_YhbY"/>
    <property type="match status" value="1"/>
</dbReference>
<dbReference type="InterPro" id="IPR035920">
    <property type="entry name" value="YhbY-like_sf"/>
</dbReference>
<dbReference type="eggNOG" id="COG1534">
    <property type="taxonomic scope" value="Bacteria"/>
</dbReference>
<dbReference type="KEGG" id="tas:TASI_1218"/>
<sequence>MNIESKNQKLSSKEKSLLRSSAHSLKPVVMIGDNGLTESVLQEIDHNLNAHGLIKIKVAGDDRSYRIELADQIIKNLNCEIISHVGKILTIYRENDIYRSLIKQSKPRQASERLPNEAYITKKQAAAGKRAGPTSSTTLNKGGKAKAKPISKAGKPAPRTADSKTSKPKESVRKPSIPRRKGSSLTLRAGRRNKD</sequence>
<dbReference type="Gene3D" id="3.30.110.60">
    <property type="entry name" value="YhbY-like"/>
    <property type="match status" value="1"/>
</dbReference>
<dbReference type="RefSeq" id="WP_014111860.1">
    <property type="nucleotide sequence ID" value="NC_016043.1"/>
</dbReference>
<evidence type="ECO:0000256" key="2">
    <source>
        <dbReference type="PROSITE-ProRule" id="PRU00626"/>
    </source>
</evidence>
<reference evidence="5 6" key="2">
    <citation type="journal article" date="2012" name="PLoS ONE">
        <title>Genomic characterization of the taylorella genus.</title>
        <authorList>
            <person name="Hebert L."/>
            <person name="Moumen B."/>
            <person name="Pons N."/>
            <person name="Duquesne F."/>
            <person name="Breuil M.F."/>
            <person name="Goux D."/>
            <person name="Batto J.M."/>
            <person name="Laugier C."/>
            <person name="Renault P."/>
            <person name="Petry S."/>
        </authorList>
    </citation>
    <scope>NUCLEOTIDE SEQUENCE [LARGE SCALE GENOMIC DNA]</scope>
    <source>
        <strain evidence="5 6">MCE3</strain>
    </source>
</reference>
<dbReference type="GO" id="GO:0003723">
    <property type="term" value="F:RNA binding"/>
    <property type="evidence" value="ECO:0007669"/>
    <property type="project" value="UniProtKB-UniRule"/>
</dbReference>
<dbReference type="PROSITE" id="PS51295">
    <property type="entry name" value="CRM"/>
    <property type="match status" value="1"/>
</dbReference>
<protein>
    <submittedName>
        <fullName evidence="5">RNA binding protein</fullName>
    </submittedName>
</protein>
<evidence type="ECO:0000259" key="4">
    <source>
        <dbReference type="PROSITE" id="PS51295"/>
    </source>
</evidence>
<dbReference type="Pfam" id="PF01985">
    <property type="entry name" value="CRS1_YhbY"/>
    <property type="match status" value="1"/>
</dbReference>
<evidence type="ECO:0000313" key="6">
    <source>
        <dbReference type="Proteomes" id="UP000009284"/>
    </source>
</evidence>
<dbReference type="PANTHER" id="PTHR40065:SF3">
    <property type="entry name" value="RNA-BINDING PROTEIN YHBY"/>
    <property type="match status" value="1"/>
</dbReference>
<keyword evidence="6" id="KW-1185">Reference proteome</keyword>
<dbReference type="InterPro" id="IPR001890">
    <property type="entry name" value="RNA-binding_CRM"/>
</dbReference>
<reference key="1">
    <citation type="submission" date="2011-09" db="EMBL/GenBank/DDBJ databases">
        <title>Genomic characterization of the Taylorella genus.</title>
        <authorList>
            <person name="Hebert L."/>
            <person name="Moumen B."/>
            <person name="Pons N."/>
            <person name="Duquesne F."/>
            <person name="Breuil M.-F."/>
            <person name="Goux D."/>
            <person name="Batto J.-M."/>
            <person name="Renault P."/>
            <person name="Laugier C."/>
            <person name="Petry S."/>
        </authorList>
    </citation>
    <scope>NUCLEOTIDE SEQUENCE</scope>
    <source>
        <strain>MCE3</strain>
    </source>
</reference>
<gene>
    <name evidence="5" type="ordered locus">TASI_1218</name>
</gene>
<name>G4QBI8_TAYAM</name>
<dbReference type="Proteomes" id="UP000009284">
    <property type="component" value="Chromosome"/>
</dbReference>
<dbReference type="STRING" id="1008459.TASI_1218"/>
<feature type="compositionally biased region" description="Basic and acidic residues" evidence="3">
    <location>
        <begin position="161"/>
        <end position="173"/>
    </location>
</feature>
<keyword evidence="1 2" id="KW-0694">RNA-binding</keyword>
<dbReference type="SUPFAM" id="SSF75471">
    <property type="entry name" value="YhbY-like"/>
    <property type="match status" value="1"/>
</dbReference>
<evidence type="ECO:0000256" key="3">
    <source>
        <dbReference type="SAM" id="MobiDB-lite"/>
    </source>
</evidence>
<evidence type="ECO:0000313" key="5">
    <source>
        <dbReference type="EMBL" id="AEP36966.1"/>
    </source>
</evidence>
<dbReference type="SMART" id="SM01103">
    <property type="entry name" value="CRS1_YhbY"/>
    <property type="match status" value="1"/>
</dbReference>
<evidence type="ECO:0000256" key="1">
    <source>
        <dbReference type="ARBA" id="ARBA00022884"/>
    </source>
</evidence>
<dbReference type="EMBL" id="CP003059">
    <property type="protein sequence ID" value="AEP36966.1"/>
    <property type="molecule type" value="Genomic_DNA"/>
</dbReference>
<organism evidence="5 6">
    <name type="scientific">Taylorella asinigenitalis (strain MCE3)</name>
    <dbReference type="NCBI Taxonomy" id="1008459"/>
    <lineage>
        <taxon>Bacteria</taxon>
        <taxon>Pseudomonadati</taxon>
        <taxon>Pseudomonadota</taxon>
        <taxon>Betaproteobacteria</taxon>
        <taxon>Burkholderiales</taxon>
        <taxon>Alcaligenaceae</taxon>
        <taxon>Taylorella</taxon>
    </lineage>
</organism>
<accession>G4QBI8</accession>
<dbReference type="AlphaFoldDB" id="G4QBI8"/>
<dbReference type="PANTHER" id="PTHR40065">
    <property type="entry name" value="RNA-BINDING PROTEIN YHBY"/>
    <property type="match status" value="1"/>
</dbReference>
<dbReference type="InterPro" id="IPR051925">
    <property type="entry name" value="RNA-binding_domain"/>
</dbReference>